<feature type="transmembrane region" description="Helical" evidence="1">
    <location>
        <begin position="21"/>
        <end position="42"/>
    </location>
</feature>
<keyword evidence="3" id="KW-1185">Reference proteome</keyword>
<evidence type="ECO:0000313" key="3">
    <source>
        <dbReference type="Proteomes" id="UP000662618"/>
    </source>
</evidence>
<dbReference type="AlphaFoldDB" id="A0A9N8MH81"/>
<sequence length="158" mass="19269">MSIELLYLMKISNKNTIKYILAIHITVIIAFIFTTAVISFLFPTIFEKIQIINYSILIYCFVKIFRLKYVEYENSGEVISLKRYSIFHFQKKQNRIELPLYKINNMYIKKDFCYNYLIINFRREDQKFMKIHFSIDHIKKSDHELIINDFKNYITTKF</sequence>
<accession>A0A9N8MH81</accession>
<keyword evidence="1" id="KW-0812">Transmembrane</keyword>
<comment type="caution">
    <text evidence="2">The sequence shown here is derived from an EMBL/GenBank/DDBJ whole genome shotgun (WGS) entry which is preliminary data.</text>
</comment>
<dbReference type="EMBL" id="CAJIMS010000001">
    <property type="protein sequence ID" value="CAD7811944.1"/>
    <property type="molecule type" value="Genomic_DNA"/>
</dbReference>
<dbReference type="Proteomes" id="UP000662618">
    <property type="component" value="Unassembled WGS sequence"/>
</dbReference>
<organism evidence="2 3">
    <name type="scientific">Chryseobacterium aquaeductus</name>
    <dbReference type="NCBI Taxonomy" id="2675056"/>
    <lineage>
        <taxon>Bacteria</taxon>
        <taxon>Pseudomonadati</taxon>
        <taxon>Bacteroidota</taxon>
        <taxon>Flavobacteriia</taxon>
        <taxon>Flavobacteriales</taxon>
        <taxon>Weeksellaceae</taxon>
        <taxon>Chryseobacterium group</taxon>
        <taxon>Chryseobacterium</taxon>
    </lineage>
</organism>
<keyword evidence="1" id="KW-1133">Transmembrane helix</keyword>
<reference evidence="2" key="1">
    <citation type="submission" date="2020-12" db="EMBL/GenBank/DDBJ databases">
        <authorList>
            <person name="Rodrigo-Torres L."/>
            <person name="Arahal R. D."/>
            <person name="Lucena T."/>
        </authorList>
    </citation>
    <scope>NUCLEOTIDE SEQUENCE</scope>
    <source>
        <strain evidence="2">CECT 9390</strain>
    </source>
</reference>
<keyword evidence="1" id="KW-0472">Membrane</keyword>
<evidence type="ECO:0000256" key="1">
    <source>
        <dbReference type="SAM" id="Phobius"/>
    </source>
</evidence>
<proteinExistence type="predicted"/>
<name>A0A9N8MH81_9FLAO</name>
<gene>
    <name evidence="2" type="ORF">CHRY9390_02440</name>
</gene>
<protein>
    <submittedName>
        <fullName evidence="2">Uncharacterized protein</fullName>
    </submittedName>
</protein>
<evidence type="ECO:0000313" key="2">
    <source>
        <dbReference type="EMBL" id="CAD7811944.1"/>
    </source>
</evidence>